<evidence type="ECO:0000256" key="2">
    <source>
        <dbReference type="SAM" id="Phobius"/>
    </source>
</evidence>
<organism evidence="3 4">
    <name type="scientific">Aspergillus welwitschiae</name>
    <dbReference type="NCBI Taxonomy" id="1341132"/>
    <lineage>
        <taxon>Eukaryota</taxon>
        <taxon>Fungi</taxon>
        <taxon>Dikarya</taxon>
        <taxon>Ascomycota</taxon>
        <taxon>Pezizomycotina</taxon>
        <taxon>Eurotiomycetes</taxon>
        <taxon>Eurotiomycetidae</taxon>
        <taxon>Eurotiales</taxon>
        <taxon>Aspergillaceae</taxon>
        <taxon>Aspergillus</taxon>
        <taxon>Aspergillus subgen. Circumdati</taxon>
    </lineage>
</organism>
<proteinExistence type="predicted"/>
<dbReference type="STRING" id="1341132.A0A3F3Q8Q7"/>
<gene>
    <name evidence="3" type="ORF">BDQ94DRAFT_140365</name>
</gene>
<sequence>MYHNLGVHWASSIPAFLALACVPFPFLFYKYGPAIRTRCKYSAQSDAFMRRLMEQSTRDNRQPEPEKEEVAEKETEVSPVQASSSTLGEKSRLGDLPAVAAEDTARTRSIASQGSRRPGSVKAESVYEGNPYDVDRVNTRESFKD</sequence>
<keyword evidence="2" id="KW-1133">Transmembrane helix</keyword>
<feature type="compositionally biased region" description="Basic and acidic residues" evidence="1">
    <location>
        <begin position="133"/>
        <end position="145"/>
    </location>
</feature>
<dbReference type="AlphaFoldDB" id="A0A3F3Q8Q7"/>
<dbReference type="RefSeq" id="XP_026628214.1">
    <property type="nucleotide sequence ID" value="XM_026765611.1"/>
</dbReference>
<keyword evidence="2" id="KW-0472">Membrane</keyword>
<name>A0A3F3Q8Q7_9EURO</name>
<protein>
    <submittedName>
        <fullName evidence="3">Uncharacterized protein</fullName>
    </submittedName>
</protein>
<reference evidence="3 4" key="1">
    <citation type="submission" date="2018-07" db="EMBL/GenBank/DDBJ databases">
        <title>The genomes of Aspergillus section Nigri reveals drivers in fungal speciation.</title>
        <authorList>
            <consortium name="DOE Joint Genome Institute"/>
            <person name="Vesth T.C."/>
            <person name="Nybo J."/>
            <person name="Theobald S."/>
            <person name="Brandl J."/>
            <person name="Frisvad J.C."/>
            <person name="Nielsen K.F."/>
            <person name="Lyhne E.K."/>
            <person name="Kogle M.E."/>
            <person name="Kuo A."/>
            <person name="Riley R."/>
            <person name="Clum A."/>
            <person name="Nolan M."/>
            <person name="Lipzen A."/>
            <person name="Salamov A."/>
            <person name="Henrissat B."/>
            <person name="Wiebenga A."/>
            <person name="De vries R.P."/>
            <person name="Grigoriev I.V."/>
            <person name="Mortensen U.H."/>
            <person name="Andersen M.R."/>
            <person name="Baker S.E."/>
        </authorList>
    </citation>
    <scope>NUCLEOTIDE SEQUENCE [LARGE SCALE GENOMIC DNA]</scope>
    <source>
        <strain evidence="3 4">CBS 139.54b</strain>
    </source>
</reference>
<feature type="compositionally biased region" description="Basic and acidic residues" evidence="1">
    <location>
        <begin position="53"/>
        <end position="76"/>
    </location>
</feature>
<feature type="region of interest" description="Disordered" evidence="1">
    <location>
        <begin position="53"/>
        <end position="145"/>
    </location>
</feature>
<dbReference type="EMBL" id="KZ852041">
    <property type="protein sequence ID" value="RDH35192.1"/>
    <property type="molecule type" value="Genomic_DNA"/>
</dbReference>
<accession>A0A3F3Q8Q7</accession>
<feature type="transmembrane region" description="Helical" evidence="2">
    <location>
        <begin position="6"/>
        <end position="28"/>
    </location>
</feature>
<keyword evidence="4" id="KW-1185">Reference proteome</keyword>
<keyword evidence="2" id="KW-0812">Transmembrane</keyword>
<dbReference type="Proteomes" id="UP000253729">
    <property type="component" value="Unassembled WGS sequence"/>
</dbReference>
<dbReference type="GeneID" id="38133967"/>
<evidence type="ECO:0000256" key="1">
    <source>
        <dbReference type="SAM" id="MobiDB-lite"/>
    </source>
</evidence>
<evidence type="ECO:0000313" key="3">
    <source>
        <dbReference type="EMBL" id="RDH35192.1"/>
    </source>
</evidence>
<feature type="compositionally biased region" description="Polar residues" evidence="1">
    <location>
        <begin position="78"/>
        <end position="88"/>
    </location>
</feature>
<evidence type="ECO:0000313" key="4">
    <source>
        <dbReference type="Proteomes" id="UP000253729"/>
    </source>
</evidence>